<feature type="region of interest" description="Disordered" evidence="1">
    <location>
        <begin position="1"/>
        <end position="27"/>
    </location>
</feature>
<name>A0A2T7NZX1_POMCA</name>
<dbReference type="EMBL" id="PZQS01000008">
    <property type="protein sequence ID" value="PVD26711.1"/>
    <property type="molecule type" value="Genomic_DNA"/>
</dbReference>
<dbReference type="Proteomes" id="UP000245119">
    <property type="component" value="Linkage Group LG8"/>
</dbReference>
<dbReference type="InterPro" id="IPR009263">
    <property type="entry name" value="SERTA_dom"/>
</dbReference>
<sequence length="313" mass="34197">MPPSSLTGIKRKRELQEEEESRGEQRQSVLDISMVKLRTGPSRRVEPSLRRSVLILNTLKHIEMELKREGVHTTSTVDAMNNIPEMSKTELTLDPLPDISTFIVPHPTSVPVPIENVCSNQEEVGTYCPKDSDRGVISLMPCKSVFGSACESDALSQQLASYFQDMSTTDHIEHVADATQGGDSNNNHLALHVPYFSNSLPLLEDPFSDIDISWDTDMNLVHWSSLPSAAPTTSQAGASGSSTLVSPTRLPSMSIEDIIYSFYPNHLSGPDPAMQASAAVSPPPVLNAQCSTYCRTDSTLDDLDNLMQILVGL</sequence>
<reference evidence="3 4" key="1">
    <citation type="submission" date="2018-04" db="EMBL/GenBank/DDBJ databases">
        <title>The genome of golden apple snail Pomacea canaliculata provides insight into stress tolerance and invasive adaptation.</title>
        <authorList>
            <person name="Liu C."/>
            <person name="Liu B."/>
            <person name="Ren Y."/>
            <person name="Zhang Y."/>
            <person name="Wang H."/>
            <person name="Li S."/>
            <person name="Jiang F."/>
            <person name="Yin L."/>
            <person name="Zhang G."/>
            <person name="Qian W."/>
            <person name="Fan W."/>
        </authorList>
    </citation>
    <scope>NUCLEOTIDE SEQUENCE [LARGE SCALE GENOMIC DNA]</scope>
    <source>
        <strain evidence="3">SZHN2017</strain>
        <tissue evidence="3">Muscle</tissue>
    </source>
</reference>
<evidence type="ECO:0000256" key="1">
    <source>
        <dbReference type="SAM" id="MobiDB-lite"/>
    </source>
</evidence>
<dbReference type="PANTHER" id="PTHR16277:SF7">
    <property type="entry name" value="RE12330P"/>
    <property type="match status" value="1"/>
</dbReference>
<dbReference type="AlphaFoldDB" id="A0A2T7NZX1"/>
<dbReference type="InterPro" id="IPR052262">
    <property type="entry name" value="E2F-SERTA_domain_protein"/>
</dbReference>
<accession>A0A2T7NZX1</accession>
<organism evidence="3 4">
    <name type="scientific">Pomacea canaliculata</name>
    <name type="common">Golden apple snail</name>
    <dbReference type="NCBI Taxonomy" id="400727"/>
    <lineage>
        <taxon>Eukaryota</taxon>
        <taxon>Metazoa</taxon>
        <taxon>Spiralia</taxon>
        <taxon>Lophotrochozoa</taxon>
        <taxon>Mollusca</taxon>
        <taxon>Gastropoda</taxon>
        <taxon>Caenogastropoda</taxon>
        <taxon>Architaenioglossa</taxon>
        <taxon>Ampullarioidea</taxon>
        <taxon>Ampullariidae</taxon>
        <taxon>Pomacea</taxon>
    </lineage>
</organism>
<feature type="domain" description="SERTA" evidence="2">
    <location>
        <begin position="22"/>
        <end position="70"/>
    </location>
</feature>
<protein>
    <recommendedName>
        <fullName evidence="2">SERTA domain-containing protein</fullName>
    </recommendedName>
</protein>
<dbReference type="STRING" id="400727.A0A2T7NZX1"/>
<dbReference type="PANTHER" id="PTHR16277">
    <property type="entry name" value="CELL DIVISION CYCLE ASSOCIATED PROTEIN 4/SERTA DOMAIN-CONTAINING PROTEIN 2"/>
    <property type="match status" value="1"/>
</dbReference>
<evidence type="ECO:0000313" key="4">
    <source>
        <dbReference type="Proteomes" id="UP000245119"/>
    </source>
</evidence>
<evidence type="ECO:0000313" key="3">
    <source>
        <dbReference type="EMBL" id="PVD26711.1"/>
    </source>
</evidence>
<dbReference type="OrthoDB" id="6083860at2759"/>
<keyword evidence="4" id="KW-1185">Reference proteome</keyword>
<comment type="caution">
    <text evidence="3">The sequence shown here is derived from an EMBL/GenBank/DDBJ whole genome shotgun (WGS) entry which is preliminary data.</text>
</comment>
<proteinExistence type="predicted"/>
<dbReference type="PROSITE" id="PS51053">
    <property type="entry name" value="SERTA"/>
    <property type="match status" value="1"/>
</dbReference>
<gene>
    <name evidence="3" type="ORF">C0Q70_14389</name>
</gene>
<evidence type="ECO:0000259" key="2">
    <source>
        <dbReference type="PROSITE" id="PS51053"/>
    </source>
</evidence>
<dbReference type="Pfam" id="PF06031">
    <property type="entry name" value="SERTA"/>
    <property type="match status" value="1"/>
</dbReference>
<dbReference type="GO" id="GO:0005634">
    <property type="term" value="C:nucleus"/>
    <property type="evidence" value="ECO:0007669"/>
    <property type="project" value="TreeGrafter"/>
</dbReference>